<keyword evidence="4" id="KW-0812">Transmembrane</keyword>
<dbReference type="PRINTS" id="PR00038">
    <property type="entry name" value="HTHLUXR"/>
</dbReference>
<dbReference type="Pfam" id="PF00196">
    <property type="entry name" value="GerE"/>
    <property type="match status" value="1"/>
</dbReference>
<dbReference type="SUPFAM" id="SSF46894">
    <property type="entry name" value="C-terminal effector domain of the bipartite response regulators"/>
    <property type="match status" value="1"/>
</dbReference>
<accession>A0A3L9Z450</accession>
<dbReference type="EMBL" id="REFC01000011">
    <property type="protein sequence ID" value="RMA66209.1"/>
    <property type="molecule type" value="Genomic_DNA"/>
</dbReference>
<evidence type="ECO:0000313" key="7">
    <source>
        <dbReference type="Proteomes" id="UP000271339"/>
    </source>
</evidence>
<dbReference type="RefSeq" id="WP_121906218.1">
    <property type="nucleotide sequence ID" value="NZ_REFC01000011.1"/>
</dbReference>
<dbReference type="Gene3D" id="1.10.10.10">
    <property type="entry name" value="Winged helix-like DNA-binding domain superfamily/Winged helix DNA-binding domain"/>
    <property type="match status" value="1"/>
</dbReference>
<comment type="caution">
    <text evidence="6">The sequence shown here is derived from an EMBL/GenBank/DDBJ whole genome shotgun (WGS) entry which is preliminary data.</text>
</comment>
<dbReference type="PROSITE" id="PS50043">
    <property type="entry name" value="HTH_LUXR_2"/>
    <property type="match status" value="1"/>
</dbReference>
<protein>
    <submittedName>
        <fullName evidence="6">Regulatory LuxR family protein</fullName>
    </submittedName>
</protein>
<sequence length="139" mass="15763">MEKTILIFGALILAILVLFKLSNYAIYKGDLSIELAIGVMAIVFFFIGLFINKRLNNRKSQESIEIDEQKIEELQISSREYEVLCEIAKGASNKEIADTLFVSESTIKTHVSKLFLKLDAKRRTQAIKIAKDLNIIPEL</sequence>
<dbReference type="InterPro" id="IPR036388">
    <property type="entry name" value="WH-like_DNA-bd_sf"/>
</dbReference>
<keyword evidence="2" id="KW-0238">DNA-binding</keyword>
<keyword evidence="4" id="KW-1133">Transmembrane helix</keyword>
<dbReference type="PANTHER" id="PTHR44688:SF16">
    <property type="entry name" value="DNA-BINDING TRANSCRIPTIONAL ACTIVATOR DEVR_DOSR"/>
    <property type="match status" value="1"/>
</dbReference>
<keyword evidence="3" id="KW-0804">Transcription</keyword>
<dbReference type="PANTHER" id="PTHR44688">
    <property type="entry name" value="DNA-BINDING TRANSCRIPTIONAL ACTIVATOR DEVR_DOSR"/>
    <property type="match status" value="1"/>
</dbReference>
<feature type="transmembrane region" description="Helical" evidence="4">
    <location>
        <begin position="5"/>
        <end position="27"/>
    </location>
</feature>
<feature type="transmembrane region" description="Helical" evidence="4">
    <location>
        <begin position="33"/>
        <end position="51"/>
    </location>
</feature>
<dbReference type="SMART" id="SM00421">
    <property type="entry name" value="HTH_LUXR"/>
    <property type="match status" value="1"/>
</dbReference>
<keyword evidence="1" id="KW-0805">Transcription regulation</keyword>
<keyword evidence="4" id="KW-0472">Membrane</keyword>
<dbReference type="InterPro" id="IPR016032">
    <property type="entry name" value="Sig_transdc_resp-reg_C-effctor"/>
</dbReference>
<evidence type="ECO:0000256" key="3">
    <source>
        <dbReference type="ARBA" id="ARBA00023163"/>
    </source>
</evidence>
<evidence type="ECO:0000313" key="6">
    <source>
        <dbReference type="EMBL" id="RMA66209.1"/>
    </source>
</evidence>
<proteinExistence type="predicted"/>
<dbReference type="OrthoDB" id="9807565at2"/>
<dbReference type="Proteomes" id="UP000271339">
    <property type="component" value="Unassembled WGS sequence"/>
</dbReference>
<organism evidence="6 7">
    <name type="scientific">Ulvibacter antarcticus</name>
    <dbReference type="NCBI Taxonomy" id="442714"/>
    <lineage>
        <taxon>Bacteria</taxon>
        <taxon>Pseudomonadati</taxon>
        <taxon>Bacteroidota</taxon>
        <taxon>Flavobacteriia</taxon>
        <taxon>Flavobacteriales</taxon>
        <taxon>Flavobacteriaceae</taxon>
        <taxon>Ulvibacter</taxon>
    </lineage>
</organism>
<name>A0A3L9Z450_9FLAO</name>
<dbReference type="GO" id="GO:0003677">
    <property type="term" value="F:DNA binding"/>
    <property type="evidence" value="ECO:0007669"/>
    <property type="project" value="UniProtKB-KW"/>
</dbReference>
<feature type="domain" description="HTH luxR-type" evidence="5">
    <location>
        <begin position="69"/>
        <end position="134"/>
    </location>
</feature>
<gene>
    <name evidence="6" type="ORF">BXY75_0628</name>
</gene>
<evidence type="ECO:0000256" key="2">
    <source>
        <dbReference type="ARBA" id="ARBA00023125"/>
    </source>
</evidence>
<evidence type="ECO:0000259" key="5">
    <source>
        <dbReference type="PROSITE" id="PS50043"/>
    </source>
</evidence>
<keyword evidence="7" id="KW-1185">Reference proteome</keyword>
<dbReference type="CDD" id="cd06170">
    <property type="entry name" value="LuxR_C_like"/>
    <property type="match status" value="1"/>
</dbReference>
<dbReference type="InterPro" id="IPR000792">
    <property type="entry name" value="Tscrpt_reg_LuxR_C"/>
</dbReference>
<dbReference type="AlphaFoldDB" id="A0A3L9Z450"/>
<evidence type="ECO:0000256" key="1">
    <source>
        <dbReference type="ARBA" id="ARBA00023015"/>
    </source>
</evidence>
<evidence type="ECO:0000256" key="4">
    <source>
        <dbReference type="SAM" id="Phobius"/>
    </source>
</evidence>
<dbReference type="GO" id="GO:0006355">
    <property type="term" value="P:regulation of DNA-templated transcription"/>
    <property type="evidence" value="ECO:0007669"/>
    <property type="project" value="InterPro"/>
</dbReference>
<reference evidence="6 7" key="1">
    <citation type="submission" date="2018-10" db="EMBL/GenBank/DDBJ databases">
        <title>Genomic Encyclopedia of Archaeal and Bacterial Type Strains, Phase II (KMG-II): from individual species to whole genera.</title>
        <authorList>
            <person name="Goeker M."/>
        </authorList>
    </citation>
    <scope>NUCLEOTIDE SEQUENCE [LARGE SCALE GENOMIC DNA]</scope>
    <source>
        <strain evidence="6 7">DSM 23424</strain>
    </source>
</reference>